<dbReference type="NCBIfam" id="TIGR00275">
    <property type="entry name" value="aminoacetone oxidase family FAD-binding enzyme"/>
    <property type="match status" value="1"/>
</dbReference>
<keyword evidence="3" id="KW-0274">FAD</keyword>
<keyword evidence="2" id="KW-0285">Flavoprotein</keyword>
<dbReference type="OrthoDB" id="9773233at2"/>
<dbReference type="InterPro" id="IPR055178">
    <property type="entry name" value="RsdA/BaiN/AoA(So)-like_dom"/>
</dbReference>
<feature type="domain" description="RsdA/BaiN/AoA(So)-like Rossmann fold-like" evidence="4">
    <location>
        <begin position="4"/>
        <end position="402"/>
    </location>
</feature>
<comment type="cofactor">
    <cofactor evidence="1">
        <name>FAD</name>
        <dbReference type="ChEBI" id="CHEBI:57692"/>
    </cofactor>
</comment>
<dbReference type="InterPro" id="IPR004792">
    <property type="entry name" value="BaiN-like"/>
</dbReference>
<dbReference type="Gene3D" id="3.50.50.60">
    <property type="entry name" value="FAD/NAD(P)-binding domain"/>
    <property type="match status" value="1"/>
</dbReference>
<dbReference type="Gene3D" id="2.40.30.10">
    <property type="entry name" value="Translation factors"/>
    <property type="match status" value="1"/>
</dbReference>
<organism evidence="6 7">
    <name type="scientific">Levilinea saccharolytica</name>
    <dbReference type="NCBI Taxonomy" id="229921"/>
    <lineage>
        <taxon>Bacteria</taxon>
        <taxon>Bacillati</taxon>
        <taxon>Chloroflexota</taxon>
        <taxon>Anaerolineae</taxon>
        <taxon>Anaerolineales</taxon>
        <taxon>Anaerolineaceae</taxon>
        <taxon>Levilinea</taxon>
    </lineage>
</organism>
<dbReference type="InterPro" id="IPR057661">
    <property type="entry name" value="RsdA/BaiN/AoA(So)_Rossmann"/>
</dbReference>
<dbReference type="Pfam" id="PF03486">
    <property type="entry name" value="HI0933_like"/>
    <property type="match status" value="1"/>
</dbReference>
<dbReference type="SUPFAM" id="SSF160996">
    <property type="entry name" value="HI0933 insert domain-like"/>
    <property type="match status" value="1"/>
</dbReference>
<evidence type="ECO:0000256" key="2">
    <source>
        <dbReference type="ARBA" id="ARBA00022630"/>
    </source>
</evidence>
<dbReference type="PATRIC" id="fig|229921.5.peg.93"/>
<dbReference type="InterPro" id="IPR036188">
    <property type="entry name" value="FAD/NAD-bd_sf"/>
</dbReference>
<feature type="domain" description="RsdA/BaiN/AoA(So)-like insert" evidence="5">
    <location>
        <begin position="192"/>
        <end position="346"/>
    </location>
</feature>
<dbReference type="Proteomes" id="UP000050501">
    <property type="component" value="Unassembled WGS sequence"/>
</dbReference>
<dbReference type="RefSeq" id="WP_062417040.1">
    <property type="nucleotide sequence ID" value="NZ_DF967974.1"/>
</dbReference>
<evidence type="ECO:0000313" key="6">
    <source>
        <dbReference type="EMBL" id="KPL75618.1"/>
    </source>
</evidence>
<accession>A0A0N8GML3</accession>
<dbReference type="PANTHER" id="PTHR42887">
    <property type="entry name" value="OS12G0638800 PROTEIN"/>
    <property type="match status" value="1"/>
</dbReference>
<evidence type="ECO:0008006" key="8">
    <source>
        <dbReference type="Google" id="ProtNLM"/>
    </source>
</evidence>
<sequence>MSQRVAVIGGGASGLVAALTAARAGARVCLWERNDRLGRKLLVTGSGRCNLTNDAVSAERYACADPQWMASLLEQFGVGDVLRLLESIGVPAYKTDDGWYYPRSNAAQSVVSALEHALRQARVEVCLGVQVTGLERAGEGFRLRVLQDGQQREERFSRVILAAGGAAYPTLGSRGELFAELTRLGLRTTPKRPALAPVLAELGALRGLQGLRLDVGVRLEQDGRTLAESHGNLIVTEWGLNGPAVMDVSHAVSAHEGEKLTLVLDLLAFHAEEFTALLTAQRKQPFPAALLLGAFFPPKLAPVYLRMAGLPEQAALNQLKEAEIQRLVGCLRETRLGVRGVRGFEYCQVSAGGVAVSEVEPTTMEARRLPGLFLTGETLDVVGPCGGFNLQYAFSSGALAGRAAARG</sequence>
<evidence type="ECO:0000313" key="7">
    <source>
        <dbReference type="Proteomes" id="UP000050501"/>
    </source>
</evidence>
<dbReference type="AlphaFoldDB" id="A0A0N8GML3"/>
<dbReference type="PRINTS" id="PR00368">
    <property type="entry name" value="FADPNR"/>
</dbReference>
<dbReference type="Gene3D" id="1.10.8.260">
    <property type="entry name" value="HI0933 insert domain-like"/>
    <property type="match status" value="1"/>
</dbReference>
<dbReference type="STRING" id="229921.ADN01_17355"/>
<comment type="caution">
    <text evidence="6">The sequence shown here is derived from an EMBL/GenBank/DDBJ whole genome shotgun (WGS) entry which is preliminary data.</text>
</comment>
<dbReference type="EMBL" id="LGCM01000065">
    <property type="protein sequence ID" value="KPL75618.1"/>
    <property type="molecule type" value="Genomic_DNA"/>
</dbReference>
<keyword evidence="7" id="KW-1185">Reference proteome</keyword>
<evidence type="ECO:0000256" key="1">
    <source>
        <dbReference type="ARBA" id="ARBA00001974"/>
    </source>
</evidence>
<name>A0A0N8GML3_9CHLR</name>
<dbReference type="SUPFAM" id="SSF51905">
    <property type="entry name" value="FAD/NAD(P)-binding domain"/>
    <property type="match status" value="1"/>
</dbReference>
<protein>
    <recommendedName>
        <fullName evidence="8">Flavoprotein</fullName>
    </recommendedName>
</protein>
<dbReference type="Pfam" id="PF22780">
    <property type="entry name" value="HI0933_like_1st"/>
    <property type="match status" value="1"/>
</dbReference>
<evidence type="ECO:0000259" key="5">
    <source>
        <dbReference type="Pfam" id="PF22780"/>
    </source>
</evidence>
<evidence type="ECO:0000256" key="3">
    <source>
        <dbReference type="ARBA" id="ARBA00022827"/>
    </source>
</evidence>
<dbReference type="PRINTS" id="PR00411">
    <property type="entry name" value="PNDRDTASEI"/>
</dbReference>
<gene>
    <name evidence="6" type="ORF">ADN01_17355</name>
</gene>
<dbReference type="InterPro" id="IPR023166">
    <property type="entry name" value="BaiN-like_dom_sf"/>
</dbReference>
<dbReference type="PANTHER" id="PTHR42887:SF2">
    <property type="entry name" value="OS12G0638800 PROTEIN"/>
    <property type="match status" value="1"/>
</dbReference>
<reference evidence="6 7" key="1">
    <citation type="submission" date="2015-07" db="EMBL/GenBank/DDBJ databases">
        <title>Genome sequence of Levilinea saccharolytica DSM 16555.</title>
        <authorList>
            <person name="Hemp J."/>
            <person name="Ward L.M."/>
            <person name="Pace L.A."/>
            <person name="Fischer W.W."/>
        </authorList>
    </citation>
    <scope>NUCLEOTIDE SEQUENCE [LARGE SCALE GENOMIC DNA]</scope>
    <source>
        <strain evidence="6 7">KIBI-1</strain>
    </source>
</reference>
<proteinExistence type="predicted"/>
<evidence type="ECO:0000259" key="4">
    <source>
        <dbReference type="Pfam" id="PF03486"/>
    </source>
</evidence>